<reference evidence="1" key="1">
    <citation type="submission" date="2022-03" db="EMBL/GenBank/DDBJ databases">
        <authorList>
            <person name="Lindestad O."/>
        </authorList>
    </citation>
    <scope>NUCLEOTIDE SEQUENCE</scope>
</reference>
<sequence length="119" mass="12636">MLAALPLWMAKLIRWPRILPALGSTVDSSRAPGPHGPKVSTPKGTKMKLVSRISYLRLLACSALVTAEPTTDKVAWMCDAARVSTQVASHTSHLPSLQGMSVVPSGLLPSLRVKPIGSN</sequence>
<dbReference type="Proteomes" id="UP000838756">
    <property type="component" value="Unassembled WGS sequence"/>
</dbReference>
<proteinExistence type="predicted"/>
<keyword evidence="2" id="KW-1185">Reference proteome</keyword>
<name>A0A8S4RHY7_9NEOP</name>
<comment type="caution">
    <text evidence="1">The sequence shown here is derived from an EMBL/GenBank/DDBJ whole genome shotgun (WGS) entry which is preliminary data.</text>
</comment>
<protein>
    <submittedName>
        <fullName evidence="1">Jg7354 protein</fullName>
    </submittedName>
</protein>
<accession>A0A8S4RHY7</accession>
<dbReference type="OrthoDB" id="10220336at2759"/>
<evidence type="ECO:0000313" key="1">
    <source>
        <dbReference type="EMBL" id="CAH2236065.1"/>
    </source>
</evidence>
<organism evidence="1 2">
    <name type="scientific">Pararge aegeria aegeria</name>
    <dbReference type="NCBI Taxonomy" id="348720"/>
    <lineage>
        <taxon>Eukaryota</taxon>
        <taxon>Metazoa</taxon>
        <taxon>Ecdysozoa</taxon>
        <taxon>Arthropoda</taxon>
        <taxon>Hexapoda</taxon>
        <taxon>Insecta</taxon>
        <taxon>Pterygota</taxon>
        <taxon>Neoptera</taxon>
        <taxon>Endopterygota</taxon>
        <taxon>Lepidoptera</taxon>
        <taxon>Glossata</taxon>
        <taxon>Ditrysia</taxon>
        <taxon>Papilionoidea</taxon>
        <taxon>Nymphalidae</taxon>
        <taxon>Satyrinae</taxon>
        <taxon>Satyrini</taxon>
        <taxon>Parargina</taxon>
        <taxon>Pararge</taxon>
    </lineage>
</organism>
<gene>
    <name evidence="1" type="primary">jg7354</name>
    <name evidence="1" type="ORF">PAEG_LOCUS13558</name>
</gene>
<dbReference type="AlphaFoldDB" id="A0A8S4RHY7"/>
<dbReference type="EMBL" id="CAKXAJ010025178">
    <property type="protein sequence ID" value="CAH2236065.1"/>
    <property type="molecule type" value="Genomic_DNA"/>
</dbReference>
<evidence type="ECO:0000313" key="2">
    <source>
        <dbReference type="Proteomes" id="UP000838756"/>
    </source>
</evidence>